<proteinExistence type="predicted"/>
<sequence length="32" mass="3284">PDISDAAAGTPAKRSCIAASVRTPEVAAIEEW</sequence>
<dbReference type="EMBL" id="LXQA010052455">
    <property type="protein sequence ID" value="MCI03524.1"/>
    <property type="molecule type" value="Genomic_DNA"/>
</dbReference>
<accession>A0A392NVP5</accession>
<protein>
    <submittedName>
        <fullName evidence="1">Uncharacterized protein</fullName>
    </submittedName>
</protein>
<dbReference type="Proteomes" id="UP000265520">
    <property type="component" value="Unassembled WGS sequence"/>
</dbReference>
<evidence type="ECO:0000313" key="1">
    <source>
        <dbReference type="EMBL" id="MCI03524.1"/>
    </source>
</evidence>
<evidence type="ECO:0000313" key="2">
    <source>
        <dbReference type="Proteomes" id="UP000265520"/>
    </source>
</evidence>
<dbReference type="AlphaFoldDB" id="A0A392NVP5"/>
<feature type="non-terminal residue" evidence="1">
    <location>
        <position position="1"/>
    </location>
</feature>
<keyword evidence="2" id="KW-1185">Reference proteome</keyword>
<organism evidence="1 2">
    <name type="scientific">Trifolium medium</name>
    <dbReference type="NCBI Taxonomy" id="97028"/>
    <lineage>
        <taxon>Eukaryota</taxon>
        <taxon>Viridiplantae</taxon>
        <taxon>Streptophyta</taxon>
        <taxon>Embryophyta</taxon>
        <taxon>Tracheophyta</taxon>
        <taxon>Spermatophyta</taxon>
        <taxon>Magnoliopsida</taxon>
        <taxon>eudicotyledons</taxon>
        <taxon>Gunneridae</taxon>
        <taxon>Pentapetalae</taxon>
        <taxon>rosids</taxon>
        <taxon>fabids</taxon>
        <taxon>Fabales</taxon>
        <taxon>Fabaceae</taxon>
        <taxon>Papilionoideae</taxon>
        <taxon>50 kb inversion clade</taxon>
        <taxon>NPAAA clade</taxon>
        <taxon>Hologalegina</taxon>
        <taxon>IRL clade</taxon>
        <taxon>Trifolieae</taxon>
        <taxon>Trifolium</taxon>
    </lineage>
</organism>
<reference evidence="1 2" key="1">
    <citation type="journal article" date="2018" name="Front. Plant Sci.">
        <title>Red Clover (Trifolium pratense) and Zigzag Clover (T. medium) - A Picture of Genomic Similarities and Differences.</title>
        <authorList>
            <person name="Dluhosova J."/>
            <person name="Istvanek J."/>
            <person name="Nedelnik J."/>
            <person name="Repkova J."/>
        </authorList>
    </citation>
    <scope>NUCLEOTIDE SEQUENCE [LARGE SCALE GENOMIC DNA]</scope>
    <source>
        <strain evidence="2">cv. 10/8</strain>
        <tissue evidence="1">Leaf</tissue>
    </source>
</reference>
<name>A0A392NVP5_9FABA</name>
<comment type="caution">
    <text evidence="1">The sequence shown here is derived from an EMBL/GenBank/DDBJ whole genome shotgun (WGS) entry which is preliminary data.</text>
</comment>